<dbReference type="RefSeq" id="WP_172764085.1">
    <property type="nucleotide sequence ID" value="NZ_CP142434.1"/>
</dbReference>
<organism evidence="2">
    <name type="scientific">Dolosigranulum savutiense</name>
    <dbReference type="NCBI Taxonomy" id="3110288"/>
    <lineage>
        <taxon>Bacteria</taxon>
        <taxon>Bacillati</taxon>
        <taxon>Bacillota</taxon>
        <taxon>Bacilli</taxon>
        <taxon>Lactobacillales</taxon>
        <taxon>Carnobacteriaceae</taxon>
        <taxon>Dolosigranulum</taxon>
    </lineage>
</organism>
<proteinExistence type="predicted"/>
<keyword evidence="1" id="KW-0472">Membrane</keyword>
<evidence type="ECO:0000313" key="2">
    <source>
        <dbReference type="EMBL" id="XBC47569.1"/>
    </source>
</evidence>
<dbReference type="EMBL" id="CP142436">
    <property type="protein sequence ID" value="XBC50843.1"/>
    <property type="molecule type" value="Genomic_DNA"/>
</dbReference>
<feature type="transmembrane region" description="Helical" evidence="1">
    <location>
        <begin position="29"/>
        <end position="47"/>
    </location>
</feature>
<protein>
    <submittedName>
        <fullName evidence="2">Uncharacterized protein</fullName>
    </submittedName>
</protein>
<accession>A0AB74TV63</accession>
<evidence type="ECO:0000256" key="1">
    <source>
        <dbReference type="SAM" id="Phobius"/>
    </source>
</evidence>
<sequence length="48" mass="5781">MEAMLAFISLVLLMFYREREKYPIVETLTLWYIAVIGLYFVLKMSNFI</sequence>
<reference evidence="2" key="1">
    <citation type="submission" date="2023-12" db="EMBL/GenBank/DDBJ databases">
        <title>Dolosigranulum savutii sp. nov. isolated from human upper respiratory samples collected in Botswana.</title>
        <authorList>
            <person name="Kelly M.S."/>
        </authorList>
    </citation>
    <scope>NUCLEOTIDE SEQUENCE</scope>
    <source>
        <strain evidence="3">MSK211</strain>
        <strain evidence="2">MSK312</strain>
    </source>
</reference>
<name>A0AB74TV63_9LACT</name>
<keyword evidence="1" id="KW-0812">Transmembrane</keyword>
<keyword evidence="1" id="KW-1133">Transmembrane helix</keyword>
<dbReference type="AlphaFoldDB" id="A0AB74TV63"/>
<dbReference type="EMBL" id="CP142434">
    <property type="protein sequence ID" value="XBC47569.1"/>
    <property type="molecule type" value="Genomic_DNA"/>
</dbReference>
<gene>
    <name evidence="3" type="ORF">VUQ07_06115</name>
    <name evidence="2" type="ORF">VUQ09_08530</name>
</gene>
<evidence type="ECO:0000313" key="3">
    <source>
        <dbReference type="EMBL" id="XBC50843.1"/>
    </source>
</evidence>